<dbReference type="RefSeq" id="WP_161676220.1">
    <property type="nucleotide sequence ID" value="NZ_JAABLP010000003.1"/>
</dbReference>
<dbReference type="Proteomes" id="UP000586722">
    <property type="component" value="Unassembled WGS sequence"/>
</dbReference>
<dbReference type="SUPFAM" id="SSF55298">
    <property type="entry name" value="YjgF-like"/>
    <property type="match status" value="1"/>
</dbReference>
<proteinExistence type="predicted"/>
<sequence length="159" mass="16830">MLISPIEISERLASTGIPVAPPAPIGTFANALLVDNLLYVSGQGPVEIDGSLHTGKVGRDVSVEEAYAHARLVGMNILSAVQAELGGWARFRRVVKVLGMVNAVDTFCDHPAVINGCSDLFMEVFGPAAGRHARSSFGVASLPRQITVEVEAVFLVHPE</sequence>
<dbReference type="PANTHER" id="PTHR43760:SF1">
    <property type="entry name" value="ENDORIBONUCLEASE L-PSP_CHORISMATE MUTASE-LIKE DOMAIN-CONTAINING PROTEIN"/>
    <property type="match status" value="1"/>
</dbReference>
<dbReference type="PANTHER" id="PTHR43760">
    <property type="entry name" value="ENDORIBONUCLEASE-RELATED"/>
    <property type="match status" value="1"/>
</dbReference>
<dbReference type="InterPro" id="IPR013813">
    <property type="entry name" value="Endoribo_LPSP/chorism_mut-like"/>
</dbReference>
<dbReference type="Pfam" id="PF14588">
    <property type="entry name" value="YjgF_endoribonc"/>
    <property type="match status" value="1"/>
</dbReference>
<dbReference type="InterPro" id="IPR035959">
    <property type="entry name" value="RutC-like_sf"/>
</dbReference>
<protein>
    <submittedName>
        <fullName evidence="1">RidA family protein</fullName>
    </submittedName>
</protein>
<name>A0A7X5F2V1_9HYPH</name>
<comment type="caution">
    <text evidence="1">The sequence shown here is derived from an EMBL/GenBank/DDBJ whole genome shotgun (WGS) entry which is preliminary data.</text>
</comment>
<organism evidence="1 2">
    <name type="scientific">Pannonibacter tanglangensis</name>
    <dbReference type="NCBI Taxonomy" id="2750084"/>
    <lineage>
        <taxon>Bacteria</taxon>
        <taxon>Pseudomonadati</taxon>
        <taxon>Pseudomonadota</taxon>
        <taxon>Alphaproteobacteria</taxon>
        <taxon>Hyphomicrobiales</taxon>
        <taxon>Stappiaceae</taxon>
        <taxon>Pannonibacter</taxon>
    </lineage>
</organism>
<dbReference type="CDD" id="cd02199">
    <property type="entry name" value="YjgF_YER057c_UK114_like_1"/>
    <property type="match status" value="1"/>
</dbReference>
<dbReference type="EMBL" id="JAABLQ010000001">
    <property type="protein sequence ID" value="NBN78740.1"/>
    <property type="molecule type" value="Genomic_DNA"/>
</dbReference>
<evidence type="ECO:0000313" key="2">
    <source>
        <dbReference type="Proteomes" id="UP000586722"/>
    </source>
</evidence>
<gene>
    <name evidence="1" type="ORF">GWI72_10725</name>
</gene>
<keyword evidence="2" id="KW-1185">Reference proteome</keyword>
<reference evidence="2" key="1">
    <citation type="submission" date="2020-01" db="EMBL/GenBank/DDBJ databases">
        <authorList>
            <person name="Fang Y."/>
            <person name="Sun R."/>
            <person name="Nie L."/>
            <person name="He J."/>
            <person name="Hao L."/>
            <person name="Wang L."/>
            <person name="Su S."/>
            <person name="Lv E."/>
            <person name="Zhang Z."/>
            <person name="Xie R."/>
            <person name="Liu H."/>
        </authorList>
    </citation>
    <scope>NUCLEOTIDE SEQUENCE [LARGE SCALE GENOMIC DNA]</scope>
    <source>
        <strain evidence="2">XCT-53</strain>
    </source>
</reference>
<accession>A0A7X5F2V1</accession>
<dbReference type="AlphaFoldDB" id="A0A7X5F2V1"/>
<dbReference type="Gene3D" id="3.30.1330.40">
    <property type="entry name" value="RutC-like"/>
    <property type="match status" value="1"/>
</dbReference>
<evidence type="ECO:0000313" key="1">
    <source>
        <dbReference type="EMBL" id="NBN78740.1"/>
    </source>
</evidence>